<evidence type="ECO:0000313" key="2">
    <source>
        <dbReference type="Proteomes" id="UP000654452"/>
    </source>
</evidence>
<accession>A0ABS1HY44</accession>
<evidence type="ECO:0008006" key="3">
    <source>
        <dbReference type="Google" id="ProtNLM"/>
    </source>
</evidence>
<gene>
    <name evidence="1" type="ORF">JJL56_12725</name>
</gene>
<comment type="caution">
    <text evidence="1">The sequence shown here is derived from an EMBL/GenBank/DDBJ whole genome shotgun (WGS) entry which is preliminary data.</text>
</comment>
<dbReference type="RefSeq" id="WP_200485315.1">
    <property type="nucleotide sequence ID" value="NZ_JAEPIV010000005.1"/>
</dbReference>
<dbReference type="InterPro" id="IPR001343">
    <property type="entry name" value="Hemolysn_Ca-bd"/>
</dbReference>
<dbReference type="EMBL" id="JAEPIV010000005">
    <property type="protein sequence ID" value="MBK4719737.1"/>
    <property type="molecule type" value="Genomic_DNA"/>
</dbReference>
<name>A0ABS1HY44_9PROT</name>
<dbReference type="Gene3D" id="2.150.10.10">
    <property type="entry name" value="Serralysin-like metalloprotease, C-terminal"/>
    <property type="match status" value="1"/>
</dbReference>
<dbReference type="PRINTS" id="PR00313">
    <property type="entry name" value="CABNDNGRPT"/>
</dbReference>
<dbReference type="Proteomes" id="UP000654452">
    <property type="component" value="Unassembled WGS sequence"/>
</dbReference>
<sequence length="202" mass="21229">MNKEFVMAVIIGTAGADYLPGTAGDDSIVGLQGNDEIYGGGGDDWIYADDGNDYADGGWGRDRVYGNNGNDTLFGGGTASGLSNADTLYGGSGNDLYYHDFSLGGITVVDDLSGNEFNNYDFLYMVNATSLTVTWGDDRSTFYIYQSGELNDGSFDNGIMIRGMLTNLGNDGVGTIEGAAVNGSLVSGWGTLAHSSWNSLFS</sequence>
<dbReference type="InterPro" id="IPR011049">
    <property type="entry name" value="Serralysin-like_metalloprot_C"/>
</dbReference>
<evidence type="ECO:0000313" key="1">
    <source>
        <dbReference type="EMBL" id="MBK4719737.1"/>
    </source>
</evidence>
<dbReference type="Pfam" id="PF00353">
    <property type="entry name" value="HemolysinCabind"/>
    <property type="match status" value="3"/>
</dbReference>
<organism evidence="1 2">
    <name type="scientific">Azospirillum aestuarii</name>
    <dbReference type="NCBI Taxonomy" id="2802052"/>
    <lineage>
        <taxon>Bacteria</taxon>
        <taxon>Pseudomonadati</taxon>
        <taxon>Pseudomonadota</taxon>
        <taxon>Alphaproteobacteria</taxon>
        <taxon>Rhodospirillales</taxon>
        <taxon>Azospirillaceae</taxon>
        <taxon>Azospirillum</taxon>
    </lineage>
</organism>
<reference evidence="1 2" key="1">
    <citation type="submission" date="2021-01" db="EMBL/GenBank/DDBJ databases">
        <title>Azospirillum sp. YIM DDC1 draft genome.</title>
        <authorList>
            <person name="Wang Y.-X."/>
        </authorList>
    </citation>
    <scope>NUCLEOTIDE SEQUENCE [LARGE SCALE GENOMIC DNA]</scope>
    <source>
        <strain evidence="1 2">YIM DDC1</strain>
    </source>
</reference>
<proteinExistence type="predicted"/>
<dbReference type="SUPFAM" id="SSF51120">
    <property type="entry name" value="beta-Roll"/>
    <property type="match status" value="1"/>
</dbReference>
<keyword evidence="2" id="KW-1185">Reference proteome</keyword>
<protein>
    <recommendedName>
        <fullName evidence="3">Calcium-binding protein</fullName>
    </recommendedName>
</protein>